<dbReference type="SUPFAM" id="SSF102705">
    <property type="entry name" value="NIF3 (NGG1p interacting factor 3)-like"/>
    <property type="match status" value="1"/>
</dbReference>
<comment type="caution">
    <text evidence="5">The sequence shown here is derived from an EMBL/GenBank/DDBJ whole genome shotgun (WGS) entry which is preliminary data.</text>
</comment>
<dbReference type="GO" id="GO:0005737">
    <property type="term" value="C:cytoplasm"/>
    <property type="evidence" value="ECO:0007669"/>
    <property type="project" value="TreeGrafter"/>
</dbReference>
<dbReference type="Proteomes" id="UP000823990">
    <property type="component" value="Unassembled WGS sequence"/>
</dbReference>
<evidence type="ECO:0000313" key="5">
    <source>
        <dbReference type="EMBL" id="HIW02397.1"/>
    </source>
</evidence>
<evidence type="ECO:0000313" key="6">
    <source>
        <dbReference type="Proteomes" id="UP000823990"/>
    </source>
</evidence>
<dbReference type="Gene3D" id="3.40.1390.30">
    <property type="entry name" value="NIF3 (NGG1p interacting factor 3)-like"/>
    <property type="match status" value="2"/>
</dbReference>
<dbReference type="EMBL" id="DXHS01000061">
    <property type="protein sequence ID" value="HIW02397.1"/>
    <property type="molecule type" value="Genomic_DNA"/>
</dbReference>
<feature type="binding site" evidence="4">
    <location>
        <position position="67"/>
    </location>
    <ligand>
        <name>a divalent metal cation</name>
        <dbReference type="ChEBI" id="CHEBI:60240"/>
        <label>1</label>
    </ligand>
</feature>
<evidence type="ECO:0000256" key="1">
    <source>
        <dbReference type="ARBA" id="ARBA00006964"/>
    </source>
</evidence>
<feature type="binding site" evidence="4">
    <location>
        <position position="68"/>
    </location>
    <ligand>
        <name>a divalent metal cation</name>
        <dbReference type="ChEBI" id="CHEBI:60240"/>
        <label>1</label>
    </ligand>
</feature>
<reference evidence="5" key="2">
    <citation type="submission" date="2021-04" db="EMBL/GenBank/DDBJ databases">
        <authorList>
            <person name="Gilroy R."/>
        </authorList>
    </citation>
    <scope>NUCLEOTIDE SEQUENCE</scope>
    <source>
        <strain evidence="5">12435</strain>
    </source>
</reference>
<dbReference type="Pfam" id="PF01784">
    <property type="entry name" value="DUF34_NIF3"/>
    <property type="match status" value="1"/>
</dbReference>
<dbReference type="PANTHER" id="PTHR13799:SF14">
    <property type="entry name" value="GTP CYCLOHYDROLASE 1 TYPE 2 HOMOLOG"/>
    <property type="match status" value="1"/>
</dbReference>
<dbReference type="InterPro" id="IPR002678">
    <property type="entry name" value="DUF34/NIF3"/>
</dbReference>
<sequence>MAKIADILSLMRAFAPESETEPGFDDSVGLLVGSENGDTAGALLCLDCTERVIAEAAEKGYSLVISHHPAIFRGIKKVTDETPTGRMILAAAKRGVSVYSAHTNLDFCEGGINDYAAELLGLSNVRPLLTEGTVAVGRTGELAESMTAARLAARCAAVFNDSRAAVAGDADKKVKTVAVLCGGGGDIGFLEAAAAGGADCYITGDVPHHVALYAAESGTPIVIVQHYAAERIYIKRLGEVLARLAGERGVAARFEASESERDPICKEDA</sequence>
<dbReference type="NCBIfam" id="TIGR00486">
    <property type="entry name" value="YbgI_SA1388"/>
    <property type="match status" value="1"/>
</dbReference>
<reference evidence="5" key="1">
    <citation type="journal article" date="2021" name="PeerJ">
        <title>Extensive microbial diversity within the chicken gut microbiome revealed by metagenomics and culture.</title>
        <authorList>
            <person name="Gilroy R."/>
            <person name="Ravi A."/>
            <person name="Getino M."/>
            <person name="Pursley I."/>
            <person name="Horton D.L."/>
            <person name="Alikhan N.F."/>
            <person name="Baker D."/>
            <person name="Gharbi K."/>
            <person name="Hall N."/>
            <person name="Watson M."/>
            <person name="Adriaenssens E.M."/>
            <person name="Foster-Nyarko E."/>
            <person name="Jarju S."/>
            <person name="Secka A."/>
            <person name="Antonio M."/>
            <person name="Oren A."/>
            <person name="Chaudhuri R.R."/>
            <person name="La Ragione R."/>
            <person name="Hildebrand F."/>
            <person name="Pallen M.J."/>
        </authorList>
    </citation>
    <scope>NUCLEOTIDE SEQUENCE</scope>
    <source>
        <strain evidence="5">12435</strain>
    </source>
</reference>
<protein>
    <recommendedName>
        <fullName evidence="2">GTP cyclohydrolase 1 type 2 homolog</fullName>
    </recommendedName>
</protein>
<evidence type="ECO:0000256" key="4">
    <source>
        <dbReference type="PIRSR" id="PIRSR602678-1"/>
    </source>
</evidence>
<comment type="similarity">
    <text evidence="1">Belongs to the GTP cyclohydrolase I type 2/NIF3 family.</text>
</comment>
<evidence type="ECO:0000256" key="2">
    <source>
        <dbReference type="ARBA" id="ARBA00022112"/>
    </source>
</evidence>
<evidence type="ECO:0000256" key="3">
    <source>
        <dbReference type="ARBA" id="ARBA00022723"/>
    </source>
</evidence>
<dbReference type="PANTHER" id="PTHR13799">
    <property type="entry name" value="NGG1 INTERACTING FACTOR 3"/>
    <property type="match status" value="1"/>
</dbReference>
<gene>
    <name evidence="5" type="ORF">H9892_03575</name>
</gene>
<dbReference type="AlphaFoldDB" id="A0A9D1PZ11"/>
<accession>A0A9D1PZ11</accession>
<dbReference type="InterPro" id="IPR036069">
    <property type="entry name" value="DUF34/NIF3_sf"/>
</dbReference>
<feature type="binding site" evidence="4">
    <location>
        <position position="106"/>
    </location>
    <ligand>
        <name>a divalent metal cation</name>
        <dbReference type="ChEBI" id="CHEBI:60240"/>
        <label>1</label>
    </ligand>
</feature>
<feature type="binding site" evidence="4">
    <location>
        <position position="230"/>
    </location>
    <ligand>
        <name>a divalent metal cation</name>
        <dbReference type="ChEBI" id="CHEBI:60240"/>
        <label>1</label>
    </ligand>
</feature>
<organism evidence="5 6">
    <name type="scientific">Candidatus Protoclostridium stercorigallinarum</name>
    <dbReference type="NCBI Taxonomy" id="2838741"/>
    <lineage>
        <taxon>Bacteria</taxon>
        <taxon>Bacillati</taxon>
        <taxon>Bacillota</taxon>
        <taxon>Clostridia</taxon>
        <taxon>Candidatus Protoclostridium</taxon>
    </lineage>
</organism>
<keyword evidence="3 4" id="KW-0479">Metal-binding</keyword>
<feature type="binding site" evidence="4">
    <location>
        <position position="226"/>
    </location>
    <ligand>
        <name>a divalent metal cation</name>
        <dbReference type="ChEBI" id="CHEBI:60240"/>
        <label>1</label>
    </ligand>
</feature>
<dbReference type="GO" id="GO:0046872">
    <property type="term" value="F:metal ion binding"/>
    <property type="evidence" value="ECO:0007669"/>
    <property type="project" value="UniProtKB-KW"/>
</dbReference>
<name>A0A9D1PZ11_9FIRM</name>
<proteinExistence type="inferred from homology"/>
<dbReference type="FunFam" id="3.40.1390.30:FF:000001">
    <property type="entry name" value="GTP cyclohydrolase 1 type 2"/>
    <property type="match status" value="1"/>
</dbReference>